<dbReference type="GO" id="GO:0001881">
    <property type="term" value="P:receptor recycling"/>
    <property type="evidence" value="ECO:0007669"/>
    <property type="project" value="TreeGrafter"/>
</dbReference>
<dbReference type="Pfam" id="PF00169">
    <property type="entry name" value="PH"/>
    <property type="match status" value="1"/>
</dbReference>
<dbReference type="GO" id="GO:0007032">
    <property type="term" value="P:endosome organization"/>
    <property type="evidence" value="ECO:0007669"/>
    <property type="project" value="TreeGrafter"/>
</dbReference>
<dbReference type="SMART" id="SM00233">
    <property type="entry name" value="PH"/>
    <property type="match status" value="1"/>
</dbReference>
<dbReference type="AlphaFoldDB" id="A0A5E4N9N9"/>
<feature type="region of interest" description="Disordered" evidence="2">
    <location>
        <begin position="342"/>
        <end position="381"/>
    </location>
</feature>
<dbReference type="PANTHER" id="PTHR22902:SF27">
    <property type="entry name" value="PLECKSTRIN HOMOLOGY DOMAIN-CONTAINING FAMILY A MEMBER 3"/>
    <property type="match status" value="1"/>
</dbReference>
<feature type="domain" description="PH" evidence="3">
    <location>
        <begin position="14"/>
        <end position="114"/>
    </location>
</feature>
<sequence>MLPDIDKKPKKPLLIKMAGYLERKDRMKLVGIRRWIKRWCVLEGKLLLYFKTQSEYSHNLSPCRGSVNMGLVLSIKQRDPCQLQIVTRSQVIIFRTKSQSEQNEWLTALQDAKNTNQSIIDPKDVYYKTHIMNMHCLMGNNRILVEPIKSDVRNTVAAYNGNYLQYGMSLDDVIAERGMRNNYNYYNNNNNNYYVRNAKKKSSALRKAESDNRISFYREIHGLVRTGAIAAATSPPVSEKWSCRSRSLSYESIYFKPQEKCAPTIAEPVKSQSFRGLVMPAMAHHSETFTIYANTDSISKRLSRSMSFFRRHCENYDSDDYDYIEEDRVCLSEYTKPVVHVEKPKQKPDLPPPRVSKKNEGTAVTMSTVTSESEDKSTGDAAGADCYYNYGRLKRTNDEEDTHRHYHHFPAVTLTIAHAEKSERKPELPPTRIPKKNEEIGVSLSTIISESEEFPNQEASTDVIYVNNNRKVKMVTSEPDILVLENEIEQIVEGKQDNEPPLLPIKKKRQDIIVPEEERRYRITDGVYVFEKGDAEEVIYDVPIPHGKLIEHIRRLTISSVSPVKHHVNNVVYEDSLEPSLFETLPMTPDSLEVTTFPTYKRWSNDSGYLHEEPNSFSNDQTHFEDSLEPVITTINHDRKIWQNMPNINSTDYFR</sequence>
<keyword evidence="5" id="KW-1185">Reference proteome</keyword>
<dbReference type="InterPro" id="IPR045188">
    <property type="entry name" value="Boi1/Boi2-like"/>
</dbReference>
<dbReference type="EMBL" id="CABPRJ010001920">
    <property type="protein sequence ID" value="VVC41523.1"/>
    <property type="molecule type" value="Genomic_DNA"/>
</dbReference>
<dbReference type="InterPro" id="IPR011993">
    <property type="entry name" value="PH-like_dom_sf"/>
</dbReference>
<dbReference type="GO" id="GO:0055037">
    <property type="term" value="C:recycling endosome"/>
    <property type="evidence" value="ECO:0007669"/>
    <property type="project" value="TreeGrafter"/>
</dbReference>
<dbReference type="GO" id="GO:0005829">
    <property type="term" value="C:cytosol"/>
    <property type="evidence" value="ECO:0007669"/>
    <property type="project" value="GOC"/>
</dbReference>
<feature type="compositionally biased region" description="Polar residues" evidence="2">
    <location>
        <begin position="362"/>
        <end position="371"/>
    </location>
</feature>
<proteinExistence type="predicted"/>
<dbReference type="OrthoDB" id="2157866at2759"/>
<reference evidence="4 5" key="1">
    <citation type="submission" date="2019-08" db="EMBL/GenBank/DDBJ databases">
        <authorList>
            <person name="Alioto T."/>
            <person name="Alioto T."/>
            <person name="Gomez Garrido J."/>
        </authorList>
    </citation>
    <scope>NUCLEOTIDE SEQUENCE [LARGE SCALE GENOMIC DNA]</scope>
</reference>
<dbReference type="Proteomes" id="UP000325440">
    <property type="component" value="Unassembled WGS sequence"/>
</dbReference>
<keyword evidence="1" id="KW-0597">Phosphoprotein</keyword>
<dbReference type="GO" id="GO:0005802">
    <property type="term" value="C:trans-Golgi network"/>
    <property type="evidence" value="ECO:0007669"/>
    <property type="project" value="TreeGrafter"/>
</dbReference>
<name>A0A5E4N9N9_9HEMI</name>
<dbReference type="PROSITE" id="PS50003">
    <property type="entry name" value="PH_DOMAIN"/>
    <property type="match status" value="1"/>
</dbReference>
<dbReference type="CDD" id="cd00821">
    <property type="entry name" value="PH"/>
    <property type="match status" value="1"/>
</dbReference>
<dbReference type="PANTHER" id="PTHR22902">
    <property type="entry name" value="SESQUIPEDALIAN"/>
    <property type="match status" value="1"/>
</dbReference>
<dbReference type="Gene3D" id="2.30.29.30">
    <property type="entry name" value="Pleckstrin-homology domain (PH domain)/Phosphotyrosine-binding domain (PTB)"/>
    <property type="match status" value="1"/>
</dbReference>
<dbReference type="InterPro" id="IPR001849">
    <property type="entry name" value="PH_domain"/>
</dbReference>
<gene>
    <name evidence="4" type="ORF">CINCED_3A002174</name>
</gene>
<dbReference type="SUPFAM" id="SSF50729">
    <property type="entry name" value="PH domain-like"/>
    <property type="match status" value="1"/>
</dbReference>
<protein>
    <submittedName>
        <fullName evidence="4">Pleckstrin homology domain,PH domain-like</fullName>
    </submittedName>
</protein>
<evidence type="ECO:0000313" key="4">
    <source>
        <dbReference type="EMBL" id="VVC41523.1"/>
    </source>
</evidence>
<evidence type="ECO:0000256" key="1">
    <source>
        <dbReference type="ARBA" id="ARBA00022553"/>
    </source>
</evidence>
<dbReference type="GO" id="GO:0042147">
    <property type="term" value="P:retrograde transport, endosome to Golgi"/>
    <property type="evidence" value="ECO:0007669"/>
    <property type="project" value="TreeGrafter"/>
</dbReference>
<organism evidence="4 5">
    <name type="scientific">Cinara cedri</name>
    <dbReference type="NCBI Taxonomy" id="506608"/>
    <lineage>
        <taxon>Eukaryota</taxon>
        <taxon>Metazoa</taxon>
        <taxon>Ecdysozoa</taxon>
        <taxon>Arthropoda</taxon>
        <taxon>Hexapoda</taxon>
        <taxon>Insecta</taxon>
        <taxon>Pterygota</taxon>
        <taxon>Neoptera</taxon>
        <taxon>Paraneoptera</taxon>
        <taxon>Hemiptera</taxon>
        <taxon>Sternorrhyncha</taxon>
        <taxon>Aphidomorpha</taxon>
        <taxon>Aphidoidea</taxon>
        <taxon>Aphididae</taxon>
        <taxon>Lachninae</taxon>
        <taxon>Cinara</taxon>
    </lineage>
</organism>
<evidence type="ECO:0000256" key="2">
    <source>
        <dbReference type="SAM" id="MobiDB-lite"/>
    </source>
</evidence>
<dbReference type="GO" id="GO:0005769">
    <property type="term" value="C:early endosome"/>
    <property type="evidence" value="ECO:0007669"/>
    <property type="project" value="TreeGrafter"/>
</dbReference>
<evidence type="ECO:0000313" key="5">
    <source>
        <dbReference type="Proteomes" id="UP000325440"/>
    </source>
</evidence>
<evidence type="ECO:0000259" key="3">
    <source>
        <dbReference type="PROSITE" id="PS50003"/>
    </source>
</evidence>
<accession>A0A5E4N9N9</accession>